<keyword evidence="3" id="KW-0862">Zinc</keyword>
<evidence type="ECO:0000256" key="7">
    <source>
        <dbReference type="SAM" id="MobiDB-lite"/>
    </source>
</evidence>
<evidence type="ECO:0000256" key="1">
    <source>
        <dbReference type="ARBA" id="ARBA00022723"/>
    </source>
</evidence>
<evidence type="ECO:0000259" key="8">
    <source>
        <dbReference type="PROSITE" id="PS50199"/>
    </source>
</evidence>
<feature type="compositionally biased region" description="Low complexity" evidence="7">
    <location>
        <begin position="216"/>
        <end position="230"/>
    </location>
</feature>
<dbReference type="PANTHER" id="PTHR31882">
    <property type="entry name" value="TNFAIP3-INTERACTING PROTEIN COILED COIL FAMILY MEMBER"/>
    <property type="match status" value="1"/>
</dbReference>
<name>A0ABY7DIH7_MYAAR</name>
<evidence type="ECO:0000313" key="10">
    <source>
        <dbReference type="Proteomes" id="UP001164746"/>
    </source>
</evidence>
<dbReference type="InterPro" id="IPR001876">
    <property type="entry name" value="Znf_RanBP2"/>
</dbReference>
<evidence type="ECO:0000256" key="5">
    <source>
        <dbReference type="PROSITE-ProRule" id="PRU00322"/>
    </source>
</evidence>
<evidence type="ECO:0000256" key="3">
    <source>
        <dbReference type="ARBA" id="ARBA00022833"/>
    </source>
</evidence>
<accession>A0ABY7DIH7</accession>
<dbReference type="PROSITE" id="PS50199">
    <property type="entry name" value="ZF_RANBP2_2"/>
    <property type="match status" value="1"/>
</dbReference>
<dbReference type="PANTHER" id="PTHR31882:SF11">
    <property type="entry name" value="HDA1 COMPLEX SUBUNIT 2"/>
    <property type="match status" value="1"/>
</dbReference>
<evidence type="ECO:0000256" key="6">
    <source>
        <dbReference type="SAM" id="Coils"/>
    </source>
</evidence>
<feature type="compositionally biased region" description="Basic and acidic residues" evidence="7">
    <location>
        <begin position="94"/>
        <end position="111"/>
    </location>
</feature>
<feature type="compositionally biased region" description="Basic and acidic residues" evidence="7">
    <location>
        <begin position="584"/>
        <end position="603"/>
    </location>
</feature>
<dbReference type="InterPro" id="IPR036443">
    <property type="entry name" value="Znf_RanBP2_sf"/>
</dbReference>
<keyword evidence="4 6" id="KW-0175">Coiled coil</keyword>
<dbReference type="Gene3D" id="1.20.5.990">
    <property type="entry name" value="Nemo cc2-lz domain - 1d5 darpin complex"/>
    <property type="match status" value="1"/>
</dbReference>
<proteinExistence type="predicted"/>
<dbReference type="Proteomes" id="UP001164746">
    <property type="component" value="Chromosome 2"/>
</dbReference>
<keyword evidence="1" id="KW-0479">Metal-binding</keyword>
<evidence type="ECO:0000313" key="9">
    <source>
        <dbReference type="EMBL" id="WAQ96510.1"/>
    </source>
</evidence>
<dbReference type="EMBL" id="CP111013">
    <property type="protein sequence ID" value="WAQ96510.1"/>
    <property type="molecule type" value="Genomic_DNA"/>
</dbReference>
<gene>
    <name evidence="9" type="ORF">MAR_029200</name>
</gene>
<feature type="region of interest" description="Disordered" evidence="7">
    <location>
        <begin position="578"/>
        <end position="603"/>
    </location>
</feature>
<organism evidence="9 10">
    <name type="scientific">Mya arenaria</name>
    <name type="common">Soft-shell clam</name>
    <dbReference type="NCBI Taxonomy" id="6604"/>
    <lineage>
        <taxon>Eukaryota</taxon>
        <taxon>Metazoa</taxon>
        <taxon>Spiralia</taxon>
        <taxon>Lophotrochozoa</taxon>
        <taxon>Mollusca</taxon>
        <taxon>Bivalvia</taxon>
        <taxon>Autobranchia</taxon>
        <taxon>Heteroconchia</taxon>
        <taxon>Euheterodonta</taxon>
        <taxon>Imparidentia</taxon>
        <taxon>Neoheterodontei</taxon>
        <taxon>Myida</taxon>
        <taxon>Myoidea</taxon>
        <taxon>Myidae</taxon>
        <taxon>Mya</taxon>
    </lineage>
</organism>
<feature type="compositionally biased region" description="Low complexity" evidence="7">
    <location>
        <begin position="349"/>
        <end position="360"/>
    </location>
</feature>
<protein>
    <submittedName>
        <fullName evidence="9">TNIP1-like protein</fullName>
    </submittedName>
</protein>
<feature type="coiled-coil region" evidence="6">
    <location>
        <begin position="384"/>
        <end position="503"/>
    </location>
</feature>
<feature type="domain" description="RanBP2-type" evidence="8">
    <location>
        <begin position="701"/>
        <end position="730"/>
    </location>
</feature>
<evidence type="ECO:0000256" key="2">
    <source>
        <dbReference type="ARBA" id="ARBA00022771"/>
    </source>
</evidence>
<sequence length="761" mass="87738">MFNTKDVDVKTKEVQTSLNYFKDSKTSDSEDLESQINNLKAKIRQLTEELEQTREDNSLLQRKVKSYLTLSDILKEYKDELQALQTRHNQLLKELQDKPTMKTETEPHKSESPTPGNDLGPNNGHDLAQWTQRGELKGTNTQNMRKPIESTEYTGAISEDILRQSDRKVTTQDLFDVVNTEPSKSSGGSKLIHGSFQSNDFNNVRLPFRDSVGMQESMPPEDSQPDSSSSITGLGFHNVSSNDLSGARLSSRQDLMTFSHEMPPKMTQSQISNEDEDIERITQSLRQLDEGSPDSVNVMMLMSNVQKQMERLKQYKRQLKDDNHRLLERVRTLEREKYELQSSGSGARGQSESPSPSQGGWVHVQQQPQVESEMKQHTSNPDDFAALKQTNQQLLEANQRWSNEWNKLQTHFDSKIKGLEQERDRLEREKVDLQLAEDTKIRDYEKMLMTAKKNREEEENAKEEVLLQLQSVNNRVECFQAQVTELTDTITSLRRQNQALDTELRQRPIVTATSASVQPPGSHDYETELTVLRQQVLVFQEDFDRERQDRAKAQALMQEFRTKCESLKKRLRQLEQKNTALQVKSEDSERNLKDENEKLRRDNDTLREMLRHQVPPSPQYGAMPVDYRLEPFPRATQRSETLFGQEVRNPPIVHPHPQQYIVSPQTQGLRAPPVQHSQYTQARDPVLQMPVTRDEPKMEHMQGAWSCKQCTYINYPRRTVCEICGYIQSPQPNGAFNFSGSEKVRILSSCLKNKSGLRDKS</sequence>
<reference evidence="9" key="1">
    <citation type="submission" date="2022-11" db="EMBL/GenBank/DDBJ databases">
        <title>Centuries of genome instability and evolution in soft-shell clam transmissible cancer (bioRxiv).</title>
        <authorList>
            <person name="Hart S.F.M."/>
            <person name="Yonemitsu M.A."/>
            <person name="Giersch R.M."/>
            <person name="Beal B.F."/>
            <person name="Arriagada G."/>
            <person name="Davis B.W."/>
            <person name="Ostrander E.A."/>
            <person name="Goff S.P."/>
            <person name="Metzger M.J."/>
        </authorList>
    </citation>
    <scope>NUCLEOTIDE SEQUENCE</scope>
    <source>
        <strain evidence="9">MELC-2E11</strain>
        <tissue evidence="9">Siphon/mantle</tissue>
    </source>
</reference>
<dbReference type="SMART" id="SM00547">
    <property type="entry name" value="ZnF_RBZ"/>
    <property type="match status" value="1"/>
</dbReference>
<dbReference type="SUPFAM" id="SSF90209">
    <property type="entry name" value="Ran binding protein zinc finger-like"/>
    <property type="match status" value="1"/>
</dbReference>
<feature type="region of interest" description="Disordered" evidence="7">
    <location>
        <begin position="337"/>
        <end position="379"/>
    </location>
</feature>
<keyword evidence="10" id="KW-1185">Reference proteome</keyword>
<dbReference type="PROSITE" id="PS01358">
    <property type="entry name" value="ZF_RANBP2_1"/>
    <property type="match status" value="1"/>
</dbReference>
<evidence type="ECO:0000256" key="4">
    <source>
        <dbReference type="ARBA" id="ARBA00023054"/>
    </source>
</evidence>
<dbReference type="Gene3D" id="2.30.30.380">
    <property type="entry name" value="Zn-finger domain of Sec23/24"/>
    <property type="match status" value="1"/>
</dbReference>
<feature type="region of interest" description="Disordered" evidence="7">
    <location>
        <begin position="212"/>
        <end position="245"/>
    </location>
</feature>
<keyword evidence="2 5" id="KW-0863">Zinc-finger</keyword>
<feature type="region of interest" description="Disordered" evidence="7">
    <location>
        <begin position="94"/>
        <end position="159"/>
    </location>
</feature>